<evidence type="ECO:0000313" key="7">
    <source>
        <dbReference type="EMBL" id="SIN79340.1"/>
    </source>
</evidence>
<dbReference type="Pfam" id="PF03606">
    <property type="entry name" value="DcuC"/>
    <property type="match status" value="1"/>
</dbReference>
<feature type="transmembrane region" description="Helical" evidence="6">
    <location>
        <begin position="111"/>
        <end position="129"/>
    </location>
</feature>
<comment type="subcellular location">
    <subcellularLocation>
        <location evidence="1">Cell membrane</location>
        <topology evidence="1">Multi-pass membrane protein</topology>
    </subcellularLocation>
</comment>
<proteinExistence type="predicted"/>
<dbReference type="PANTHER" id="PTHR43652">
    <property type="entry name" value="BASIC AMINO ACID ANTIPORTER YFCC-RELATED"/>
    <property type="match status" value="1"/>
</dbReference>
<evidence type="ECO:0000256" key="6">
    <source>
        <dbReference type="SAM" id="Phobius"/>
    </source>
</evidence>
<keyword evidence="3 6" id="KW-0812">Transmembrane</keyword>
<gene>
    <name evidence="7" type="ORF">SAMN05444394_1844</name>
</gene>
<organism evidence="7 8">
    <name type="scientific">Algoriphagus halophilus</name>
    <dbReference type="NCBI Taxonomy" id="226505"/>
    <lineage>
        <taxon>Bacteria</taxon>
        <taxon>Pseudomonadati</taxon>
        <taxon>Bacteroidota</taxon>
        <taxon>Cytophagia</taxon>
        <taxon>Cytophagales</taxon>
        <taxon>Cyclobacteriaceae</taxon>
        <taxon>Algoriphagus</taxon>
    </lineage>
</organism>
<evidence type="ECO:0000256" key="3">
    <source>
        <dbReference type="ARBA" id="ARBA00022692"/>
    </source>
</evidence>
<dbReference type="GO" id="GO:0005886">
    <property type="term" value="C:plasma membrane"/>
    <property type="evidence" value="ECO:0007669"/>
    <property type="project" value="UniProtKB-SubCell"/>
</dbReference>
<dbReference type="Proteomes" id="UP000185221">
    <property type="component" value="Unassembled WGS sequence"/>
</dbReference>
<dbReference type="RefSeq" id="WP_074224534.1">
    <property type="nucleotide sequence ID" value="NZ_FSRC01000001.1"/>
</dbReference>
<dbReference type="EMBL" id="FSRC01000001">
    <property type="protein sequence ID" value="SIN79340.1"/>
    <property type="molecule type" value="Genomic_DNA"/>
</dbReference>
<evidence type="ECO:0000256" key="1">
    <source>
        <dbReference type="ARBA" id="ARBA00004651"/>
    </source>
</evidence>
<keyword evidence="5 6" id="KW-0472">Membrane</keyword>
<dbReference type="OrthoDB" id="255482at2"/>
<dbReference type="InterPro" id="IPR051679">
    <property type="entry name" value="DASS-Related_Transporters"/>
</dbReference>
<evidence type="ECO:0000313" key="8">
    <source>
        <dbReference type="Proteomes" id="UP000185221"/>
    </source>
</evidence>
<keyword evidence="8" id="KW-1185">Reference proteome</keyword>
<name>A0A1N6E8J4_9BACT</name>
<feature type="transmembrane region" description="Helical" evidence="6">
    <location>
        <begin position="297"/>
        <end position="314"/>
    </location>
</feature>
<protein>
    <submittedName>
        <fullName evidence="7">Uncharacterized membrane protein YfcC, ion transporter superfamily</fullName>
    </submittedName>
</protein>
<evidence type="ECO:0000256" key="2">
    <source>
        <dbReference type="ARBA" id="ARBA00022475"/>
    </source>
</evidence>
<feature type="transmembrane region" description="Helical" evidence="6">
    <location>
        <begin position="70"/>
        <end position="90"/>
    </location>
</feature>
<keyword evidence="2" id="KW-1003">Cell membrane</keyword>
<dbReference type="STRING" id="226505.SAMN05444394_1844"/>
<evidence type="ECO:0000256" key="4">
    <source>
        <dbReference type="ARBA" id="ARBA00022989"/>
    </source>
</evidence>
<feature type="transmembrane region" description="Helical" evidence="6">
    <location>
        <begin position="7"/>
        <end position="26"/>
    </location>
</feature>
<evidence type="ECO:0000256" key="5">
    <source>
        <dbReference type="ARBA" id="ARBA00023136"/>
    </source>
</evidence>
<dbReference type="AlphaFoldDB" id="A0A1N6E8J4"/>
<keyword evidence="4 6" id="KW-1133">Transmembrane helix</keyword>
<feature type="transmembrane region" description="Helical" evidence="6">
    <location>
        <begin position="425"/>
        <end position="443"/>
    </location>
</feature>
<reference evidence="8" key="1">
    <citation type="submission" date="2016-11" db="EMBL/GenBank/DDBJ databases">
        <authorList>
            <person name="Varghese N."/>
            <person name="Submissions S."/>
        </authorList>
    </citation>
    <scope>NUCLEOTIDE SEQUENCE [LARGE SCALE GENOMIC DNA]</scope>
    <source>
        <strain evidence="8">DSM 15292</strain>
    </source>
</reference>
<accession>A0A1N6E8J4</accession>
<feature type="transmembrane region" description="Helical" evidence="6">
    <location>
        <begin position="194"/>
        <end position="213"/>
    </location>
</feature>
<feature type="transmembrane region" description="Helical" evidence="6">
    <location>
        <begin position="266"/>
        <end position="285"/>
    </location>
</feature>
<sequence>MKRNFPHPLIIMLVFIVIAGISTYFIDSGVFEREIDESTGREIVIAGSFHAVEDQNASVYDILLAVPEGIIEGADILVLILLIGGAFYVIEKTGALHIGIEALIYTFRKRQFLLLLFLGLVFALCGATFGMQEEVIALAPVLLILAKKLHYDIRSILALSLGTALVGGACSPINPFGSLLSLKIANLELGEGLWFRSFLFIFIVLSWILYHIWNGKIKHVEQATISFKPVFISTRKKIILFIMTLGILSMGWGITQKDWGFNEMSALFFLVGFSCGIIGNLGVNGTAKAFTEGFGELIFAGVIVGLARSIYIILENSAIIDPLIQGLFSPLEGLPTQLAAIGMFLAQGVVHIPVPSTSGQAVLTTPLTAPLTDLLGISRHIAVMSYQYPAGFMDLVTPTNGGMMAVIAAAGVNYNQWFSYILKSWLLLMVLGLISVILGIVYFA</sequence>
<feature type="transmembrane region" description="Helical" evidence="6">
    <location>
        <begin position="238"/>
        <end position="254"/>
    </location>
</feature>
<dbReference type="InterPro" id="IPR018385">
    <property type="entry name" value="C4_dicarb_anaerob_car-like"/>
</dbReference>
<dbReference type="PANTHER" id="PTHR43652:SF2">
    <property type="entry name" value="BASIC AMINO ACID ANTIPORTER YFCC-RELATED"/>
    <property type="match status" value="1"/>
</dbReference>